<evidence type="ECO:0000256" key="2">
    <source>
        <dbReference type="SAM" id="Phobius"/>
    </source>
</evidence>
<keyword evidence="2" id="KW-1133">Transmembrane helix</keyword>
<gene>
    <name evidence="3" type="ORF">KEC57_03815</name>
</gene>
<comment type="caution">
    <text evidence="3">The sequence shown here is derived from an EMBL/GenBank/DDBJ whole genome shotgun (WGS) entry which is preliminary data.</text>
</comment>
<keyword evidence="4" id="KW-1185">Reference proteome</keyword>
<evidence type="ECO:0000313" key="4">
    <source>
        <dbReference type="Proteomes" id="UP001139354"/>
    </source>
</evidence>
<proteinExistence type="predicted"/>
<reference evidence="3" key="1">
    <citation type="submission" date="2021-04" db="EMBL/GenBank/DDBJ databases">
        <title>Microbacterium tenobrionis sp. nov. and Microbacterium allomyrinae sp. nov., isolated from larvae of Tenobrio molitor and Allomyrina dichotoma, respectively.</title>
        <authorList>
            <person name="Lee S.D."/>
        </authorList>
    </citation>
    <scope>NUCLEOTIDE SEQUENCE</scope>
    <source>
        <strain evidence="3">BWT-G7</strain>
    </source>
</reference>
<keyword evidence="2" id="KW-0812">Transmembrane</keyword>
<accession>A0A9X1S1V6</accession>
<feature type="transmembrane region" description="Helical" evidence="2">
    <location>
        <begin position="7"/>
        <end position="27"/>
    </location>
</feature>
<evidence type="ECO:0000256" key="1">
    <source>
        <dbReference type="SAM" id="MobiDB-lite"/>
    </source>
</evidence>
<dbReference type="Proteomes" id="UP001139354">
    <property type="component" value="Unassembled WGS sequence"/>
</dbReference>
<dbReference type="RefSeq" id="WP_229383194.1">
    <property type="nucleotide sequence ID" value="NZ_JAGTTN010000001.1"/>
</dbReference>
<evidence type="ECO:0000313" key="3">
    <source>
        <dbReference type="EMBL" id="MCC2031304.1"/>
    </source>
</evidence>
<sequence>MKARSALVYSVLRLLAFLVPFGILMLFPIMREYYWLSAIFAALIGLSLSVLFLRKPLDDVTAGLAERRAKASRSASDEAAEDAAADAVAPPEDSGPASDESTPA</sequence>
<organism evidence="3 4">
    <name type="scientific">Microbacterium allomyrinae</name>
    <dbReference type="NCBI Taxonomy" id="2830666"/>
    <lineage>
        <taxon>Bacteria</taxon>
        <taxon>Bacillati</taxon>
        <taxon>Actinomycetota</taxon>
        <taxon>Actinomycetes</taxon>
        <taxon>Micrococcales</taxon>
        <taxon>Microbacteriaceae</taxon>
        <taxon>Microbacterium</taxon>
    </lineage>
</organism>
<feature type="region of interest" description="Disordered" evidence="1">
    <location>
        <begin position="70"/>
        <end position="104"/>
    </location>
</feature>
<protein>
    <submittedName>
        <fullName evidence="3">DUF4229 domain-containing protein</fullName>
    </submittedName>
</protein>
<keyword evidence="2" id="KW-0472">Membrane</keyword>
<dbReference type="EMBL" id="JAGTTN010000001">
    <property type="protein sequence ID" value="MCC2031304.1"/>
    <property type="molecule type" value="Genomic_DNA"/>
</dbReference>
<dbReference type="AlphaFoldDB" id="A0A9X1S1V6"/>
<name>A0A9X1S1V6_9MICO</name>
<feature type="transmembrane region" description="Helical" evidence="2">
    <location>
        <begin position="33"/>
        <end position="53"/>
    </location>
</feature>